<keyword evidence="2" id="KW-1185">Reference proteome</keyword>
<dbReference type="KEGG" id="naz:Aazo_4383"/>
<name>D7DWP4_NOSA0</name>
<reference evidence="1 2" key="1">
    <citation type="journal article" date="2010" name="PLoS ONE">
        <title>Genome erosion in a nitrogen-fixing vertically transmitted endosymbiotic multicellular cyanobacterium.</title>
        <authorList>
            <person name="Ran L."/>
            <person name="Larsson J."/>
            <person name="Vigil-Stenman T."/>
            <person name="Nylander J.A."/>
            <person name="Ininbergs K."/>
            <person name="Zheng W.W."/>
            <person name="Lapidus A."/>
            <person name="Lowry S."/>
            <person name="Haselkorn R."/>
            <person name="Bergman B."/>
        </authorList>
    </citation>
    <scope>NUCLEOTIDE SEQUENCE [LARGE SCALE GENOMIC DNA]</scope>
    <source>
        <strain evidence="1 2">0708</strain>
    </source>
</reference>
<protein>
    <submittedName>
        <fullName evidence="1">Uncharacterized protein</fullName>
    </submittedName>
</protein>
<dbReference type="EMBL" id="CP002059">
    <property type="protein sequence ID" value="ADI65707.1"/>
    <property type="molecule type" value="Genomic_DNA"/>
</dbReference>
<gene>
    <name evidence="1" type="ordered locus">Aazo_4383</name>
</gene>
<accession>D7DWP4</accession>
<dbReference type="HOGENOM" id="CLU_2845450_0_0_3"/>
<evidence type="ECO:0000313" key="2">
    <source>
        <dbReference type="Proteomes" id="UP000001511"/>
    </source>
</evidence>
<dbReference type="RefSeq" id="WP_013192717.1">
    <property type="nucleotide sequence ID" value="NC_014248.1"/>
</dbReference>
<dbReference type="AlphaFoldDB" id="D7DWP4"/>
<sequence>MEQLGLNGFIGAAFVLSAIVISQEKSQNSKEDTAVDISKATLLVLVISEENHKKLTSLGLLDDIS</sequence>
<evidence type="ECO:0000313" key="1">
    <source>
        <dbReference type="EMBL" id="ADI65707.1"/>
    </source>
</evidence>
<organism evidence="1 2">
    <name type="scientific">Nostoc azollae (strain 0708)</name>
    <name type="common">Anabaena azollae (strain 0708)</name>
    <dbReference type="NCBI Taxonomy" id="551115"/>
    <lineage>
        <taxon>Bacteria</taxon>
        <taxon>Bacillati</taxon>
        <taxon>Cyanobacteriota</taxon>
        <taxon>Cyanophyceae</taxon>
        <taxon>Nostocales</taxon>
        <taxon>Nostocaceae</taxon>
        <taxon>Trichormus</taxon>
    </lineage>
</organism>
<dbReference type="Proteomes" id="UP000001511">
    <property type="component" value="Chromosome"/>
</dbReference>
<proteinExistence type="predicted"/>